<accession>A0A6M1TRH8</accession>
<gene>
    <name evidence="2" type="ORF">G5V65_06075</name>
</gene>
<sequence length="211" mass="22081">MKTDDLIRVLAADAQPPRRLRPGLAGLALIGAVVVVSAVFLVMAGPRAGLMTALGQPVIAAKSALPLMLFLLALPVTVGMMRPERLPRLPRALILPAVLAAGLWAMAFASLPGDLRFADVSRFALTECLGLIIGLSLPALVPAFMVLRRGAPASPLLAGGMAGLTVGAGIAAGYSLFCTQDNPLFYVTWYGVAILSVTIFAALVGRRLLRW</sequence>
<evidence type="ECO:0000313" key="3">
    <source>
        <dbReference type="Proteomes" id="UP000474758"/>
    </source>
</evidence>
<comment type="caution">
    <text evidence="2">The sequence shown here is derived from an EMBL/GenBank/DDBJ whole genome shotgun (WGS) entry which is preliminary data.</text>
</comment>
<reference evidence="2 3" key="1">
    <citation type="submission" date="2020-02" db="EMBL/GenBank/DDBJ databases">
        <title>Rhodobacter translucens sp. nov., a novel bacterium isolated from activated sludge.</title>
        <authorList>
            <person name="Liu J."/>
        </authorList>
    </citation>
    <scope>NUCLEOTIDE SEQUENCE [LARGE SCALE GENOMIC DNA]</scope>
    <source>
        <strain evidence="2 3">HX-7-19</strain>
    </source>
</reference>
<feature type="transmembrane region" description="Helical" evidence="1">
    <location>
        <begin position="183"/>
        <end position="205"/>
    </location>
</feature>
<evidence type="ECO:0000313" key="2">
    <source>
        <dbReference type="EMBL" id="NGQ90457.1"/>
    </source>
</evidence>
<feature type="transmembrane region" description="Helical" evidence="1">
    <location>
        <begin position="24"/>
        <end position="44"/>
    </location>
</feature>
<dbReference type="Pfam" id="PF06532">
    <property type="entry name" value="NrsF"/>
    <property type="match status" value="1"/>
</dbReference>
<organism evidence="2 3">
    <name type="scientific">Paragemmobacter kunshanensis</name>
    <dbReference type="NCBI Taxonomy" id="2583234"/>
    <lineage>
        <taxon>Bacteria</taxon>
        <taxon>Pseudomonadati</taxon>
        <taxon>Pseudomonadota</taxon>
        <taxon>Alphaproteobacteria</taxon>
        <taxon>Rhodobacterales</taxon>
        <taxon>Paracoccaceae</taxon>
        <taxon>Paragemmobacter</taxon>
    </lineage>
</organism>
<evidence type="ECO:0000256" key="1">
    <source>
        <dbReference type="SAM" id="Phobius"/>
    </source>
</evidence>
<name>A0A6M1TRH8_9RHOB</name>
<keyword evidence="1" id="KW-1133">Transmembrane helix</keyword>
<feature type="transmembrane region" description="Helical" evidence="1">
    <location>
        <begin position="123"/>
        <end position="144"/>
    </location>
</feature>
<keyword evidence="1" id="KW-0472">Membrane</keyword>
<dbReference type="AlphaFoldDB" id="A0A6M1TRH8"/>
<dbReference type="InterPro" id="IPR009495">
    <property type="entry name" value="NrsF"/>
</dbReference>
<feature type="transmembrane region" description="Helical" evidence="1">
    <location>
        <begin position="64"/>
        <end position="81"/>
    </location>
</feature>
<protein>
    <submittedName>
        <fullName evidence="2">DUF1109 domain-containing protein</fullName>
    </submittedName>
</protein>
<feature type="transmembrane region" description="Helical" evidence="1">
    <location>
        <begin position="93"/>
        <end position="111"/>
    </location>
</feature>
<proteinExistence type="predicted"/>
<dbReference type="EMBL" id="JAALFE010000004">
    <property type="protein sequence ID" value="NGQ90457.1"/>
    <property type="molecule type" value="Genomic_DNA"/>
</dbReference>
<dbReference type="Proteomes" id="UP000474758">
    <property type="component" value="Unassembled WGS sequence"/>
</dbReference>
<feature type="transmembrane region" description="Helical" evidence="1">
    <location>
        <begin position="156"/>
        <end position="177"/>
    </location>
</feature>
<dbReference type="RefSeq" id="WP_165047914.1">
    <property type="nucleotide sequence ID" value="NZ_JAALFE010000004.1"/>
</dbReference>
<keyword evidence="1" id="KW-0812">Transmembrane</keyword>
<keyword evidence="3" id="KW-1185">Reference proteome</keyword>